<evidence type="ECO:0008006" key="3">
    <source>
        <dbReference type="Google" id="ProtNLM"/>
    </source>
</evidence>
<reference evidence="1 2" key="1">
    <citation type="submission" date="2018-06" db="EMBL/GenBank/DDBJ databases">
        <title>Extensive metabolic versatility and redundancy in microbially diverse, dynamic hydrothermal sediments.</title>
        <authorList>
            <person name="Dombrowski N."/>
            <person name="Teske A."/>
            <person name="Baker B.J."/>
        </authorList>
    </citation>
    <scope>NUCLEOTIDE SEQUENCE [LARGE SCALE GENOMIC DNA]</scope>
    <source>
        <strain evidence="1">B47_G16</strain>
    </source>
</reference>
<gene>
    <name evidence="1" type="ORF">DRJ00_09315</name>
</gene>
<evidence type="ECO:0000313" key="1">
    <source>
        <dbReference type="EMBL" id="RLE06685.1"/>
    </source>
</evidence>
<proteinExistence type="predicted"/>
<dbReference type="AlphaFoldDB" id="A0A497E132"/>
<name>A0A497E132_UNCAE</name>
<organism evidence="1 2">
    <name type="scientific">Aerophobetes bacterium</name>
    <dbReference type="NCBI Taxonomy" id="2030807"/>
    <lineage>
        <taxon>Bacteria</taxon>
        <taxon>Candidatus Aerophobota</taxon>
    </lineage>
</organism>
<protein>
    <recommendedName>
        <fullName evidence="3">Exo-alpha-sialidase</fullName>
    </recommendedName>
</protein>
<dbReference type="Proteomes" id="UP000279422">
    <property type="component" value="Unassembled WGS sequence"/>
</dbReference>
<sequence>MNLRRQSSYDIYFKVDKKRDKITFSLGKGGTYMANRVRAKSLDQSERQVMIYRDDRIFAKNPDVVLLPSGKMLCVFNETDYHWPTEFSRIKLLESTDYGKSWNNFRIIDEAYPSRGEERWVTPR</sequence>
<feature type="non-terminal residue" evidence="1">
    <location>
        <position position="124"/>
    </location>
</feature>
<comment type="caution">
    <text evidence="1">The sequence shown here is derived from an EMBL/GenBank/DDBJ whole genome shotgun (WGS) entry which is preliminary data.</text>
</comment>
<dbReference type="Gene3D" id="2.120.10.10">
    <property type="match status" value="1"/>
</dbReference>
<evidence type="ECO:0000313" key="2">
    <source>
        <dbReference type="Proteomes" id="UP000279422"/>
    </source>
</evidence>
<dbReference type="EMBL" id="QMPZ01000236">
    <property type="protein sequence ID" value="RLE06685.1"/>
    <property type="molecule type" value="Genomic_DNA"/>
</dbReference>
<accession>A0A497E132</accession>